<dbReference type="EMBL" id="JAAQHG020000014">
    <property type="protein sequence ID" value="KAL1586548.1"/>
    <property type="molecule type" value="Genomic_DNA"/>
</dbReference>
<evidence type="ECO:0000256" key="6">
    <source>
        <dbReference type="SAM" id="MobiDB-lite"/>
    </source>
</evidence>
<feature type="region of interest" description="Disordered" evidence="6">
    <location>
        <begin position="1"/>
        <end position="158"/>
    </location>
</feature>
<dbReference type="GeneID" id="96006635"/>
<evidence type="ECO:0000256" key="4">
    <source>
        <dbReference type="ARBA" id="ARBA00023163"/>
    </source>
</evidence>
<evidence type="ECO:0000256" key="1">
    <source>
        <dbReference type="ARBA" id="ARBA00004123"/>
    </source>
</evidence>
<evidence type="ECO:0000256" key="5">
    <source>
        <dbReference type="ARBA" id="ARBA00023242"/>
    </source>
</evidence>
<comment type="caution">
    <text evidence="8">The sequence shown here is derived from an EMBL/GenBank/DDBJ whole genome shotgun (WGS) entry which is preliminary data.</text>
</comment>
<dbReference type="InterPro" id="IPR009072">
    <property type="entry name" value="Histone-fold"/>
</dbReference>
<dbReference type="Pfam" id="PF04719">
    <property type="entry name" value="TAFII28"/>
    <property type="match status" value="1"/>
</dbReference>
<name>A0AB34KTB9_9PEZI</name>
<accession>A0AB34KTB9</accession>
<feature type="compositionally biased region" description="Basic residues" evidence="6">
    <location>
        <begin position="98"/>
        <end position="114"/>
    </location>
</feature>
<gene>
    <name evidence="8" type="ORF">WHR41_05192</name>
</gene>
<evidence type="ECO:0000256" key="2">
    <source>
        <dbReference type="ARBA" id="ARBA00009788"/>
    </source>
</evidence>
<sequence>MASPPPSATSPPAPSSLALPRQRPSNPLALPTNPPHPRRKPSIASATSSTHPLRQTSFPPPGGRETSAMYSPEGSDGISDSEIASAISGAQGEGSGVGKKRKRGERKTRGRPPKHGTDREDARSGTGTLKGAASATGKGDEAAQQEEEDEEDEEDAAGGPALMDESAALMEEADRRGKEFLLHMPEWQLERHGTWKRAKLKTNNVRTLVNQTLSQSVPANVITVVSAYTKMFAGLIVEGARDVQAEWAAVAEKRPDGEENPVVKRLRGDVVEEPGKGNGEKANGEKANGEKSDAEKEKDKATDSMEVDGSEKKEVASPKDNDQENSDATQPDPENESGATLTNGHHDGKQKDEDAPPAVAEASLGVRRQIEEIDRGPLLPDHLREALRRYKKAQYGGTVGFTGLSLEGKDNAAVRNGGRKMFR</sequence>
<reference evidence="8 9" key="1">
    <citation type="journal article" date="2020" name="Microbiol. Resour. Announc.">
        <title>Draft Genome Sequence of a Cladosporium Species Isolated from the Mesophotic Ascidian Didemnum maculosum.</title>
        <authorList>
            <person name="Gioti A."/>
            <person name="Siaperas R."/>
            <person name="Nikolaivits E."/>
            <person name="Le Goff G."/>
            <person name="Ouazzani J."/>
            <person name="Kotoulas G."/>
            <person name="Topakas E."/>
        </authorList>
    </citation>
    <scope>NUCLEOTIDE SEQUENCE [LARGE SCALE GENOMIC DNA]</scope>
    <source>
        <strain evidence="8 9">TM138-S3</strain>
    </source>
</reference>
<comment type="subcellular location">
    <subcellularLocation>
        <location evidence="1">Nucleus</location>
    </subcellularLocation>
</comment>
<feature type="compositionally biased region" description="Polar residues" evidence="6">
    <location>
        <begin position="44"/>
        <end position="57"/>
    </location>
</feature>
<dbReference type="GO" id="GO:0046982">
    <property type="term" value="F:protein heterodimerization activity"/>
    <property type="evidence" value="ECO:0007669"/>
    <property type="project" value="InterPro"/>
</dbReference>
<keyword evidence="5" id="KW-0539">Nucleus</keyword>
<dbReference type="RefSeq" id="XP_069229653.1">
    <property type="nucleotide sequence ID" value="XM_069373797.1"/>
</dbReference>
<proteinExistence type="inferred from homology"/>
<feature type="domain" description="TAFII28-like protein" evidence="7">
    <location>
        <begin position="183"/>
        <end position="255"/>
    </location>
</feature>
<dbReference type="SUPFAM" id="SSF47113">
    <property type="entry name" value="Histone-fold"/>
    <property type="match status" value="1"/>
</dbReference>
<keyword evidence="9" id="KW-1185">Reference proteome</keyword>
<evidence type="ECO:0000256" key="3">
    <source>
        <dbReference type="ARBA" id="ARBA00023015"/>
    </source>
</evidence>
<dbReference type="Proteomes" id="UP000803884">
    <property type="component" value="Unassembled WGS sequence"/>
</dbReference>
<keyword evidence="3" id="KW-0805">Transcription regulation</keyword>
<dbReference type="GO" id="GO:0051123">
    <property type="term" value="P:RNA polymerase II preinitiation complex assembly"/>
    <property type="evidence" value="ECO:0007669"/>
    <property type="project" value="InterPro"/>
</dbReference>
<dbReference type="InterPro" id="IPR006809">
    <property type="entry name" value="TAFII28_dom"/>
</dbReference>
<dbReference type="PANTHER" id="PTHR13218">
    <property type="entry name" value="TRANSCRIPTION INITIATION FACTOR TFIID SUBUNIT 11-RELATED"/>
    <property type="match status" value="1"/>
</dbReference>
<dbReference type="Gene3D" id="1.10.20.10">
    <property type="entry name" value="Histone, subunit A"/>
    <property type="match status" value="1"/>
</dbReference>
<dbReference type="GO" id="GO:0016251">
    <property type="term" value="F:RNA polymerase II general transcription initiation factor activity"/>
    <property type="evidence" value="ECO:0007669"/>
    <property type="project" value="TreeGrafter"/>
</dbReference>
<evidence type="ECO:0000313" key="8">
    <source>
        <dbReference type="EMBL" id="KAL1586548.1"/>
    </source>
</evidence>
<evidence type="ECO:0000313" key="9">
    <source>
        <dbReference type="Proteomes" id="UP000803884"/>
    </source>
</evidence>
<feature type="region of interest" description="Disordered" evidence="6">
    <location>
        <begin position="253"/>
        <end position="366"/>
    </location>
</feature>
<dbReference type="InterPro" id="IPR045127">
    <property type="entry name" value="TAF11-like"/>
</dbReference>
<dbReference type="PANTHER" id="PTHR13218:SF8">
    <property type="entry name" value="TRANSCRIPTION INITIATION FACTOR TFIID SUBUNIT 11"/>
    <property type="match status" value="1"/>
</dbReference>
<dbReference type="AlphaFoldDB" id="A0AB34KTB9"/>
<feature type="compositionally biased region" description="Acidic residues" evidence="6">
    <location>
        <begin position="143"/>
        <end position="156"/>
    </location>
</feature>
<comment type="similarity">
    <text evidence="2">Belongs to the TAF11 family.</text>
</comment>
<feature type="compositionally biased region" description="Basic and acidic residues" evidence="6">
    <location>
        <begin position="344"/>
        <end position="354"/>
    </location>
</feature>
<evidence type="ECO:0000259" key="7">
    <source>
        <dbReference type="Pfam" id="PF04719"/>
    </source>
</evidence>
<keyword evidence="4" id="KW-0804">Transcription</keyword>
<dbReference type="GO" id="GO:0005669">
    <property type="term" value="C:transcription factor TFIID complex"/>
    <property type="evidence" value="ECO:0007669"/>
    <property type="project" value="InterPro"/>
</dbReference>
<feature type="compositionally biased region" description="Pro residues" evidence="6">
    <location>
        <begin position="1"/>
        <end position="14"/>
    </location>
</feature>
<protein>
    <recommendedName>
        <fullName evidence="7">TAFII28-like protein domain-containing protein</fullName>
    </recommendedName>
</protein>
<feature type="compositionally biased region" description="Basic and acidic residues" evidence="6">
    <location>
        <begin position="266"/>
        <end position="322"/>
    </location>
</feature>
<organism evidence="8 9">
    <name type="scientific">Cladosporium halotolerans</name>
    <dbReference type="NCBI Taxonomy" id="1052096"/>
    <lineage>
        <taxon>Eukaryota</taxon>
        <taxon>Fungi</taxon>
        <taxon>Dikarya</taxon>
        <taxon>Ascomycota</taxon>
        <taxon>Pezizomycotina</taxon>
        <taxon>Dothideomycetes</taxon>
        <taxon>Dothideomycetidae</taxon>
        <taxon>Cladosporiales</taxon>
        <taxon>Cladosporiaceae</taxon>
        <taxon>Cladosporium</taxon>
    </lineage>
</organism>
<dbReference type="CDD" id="cd08048">
    <property type="entry name" value="HFD_TAF11"/>
    <property type="match status" value="1"/>
</dbReference>